<dbReference type="GeneID" id="28841687"/>
<dbReference type="InterPro" id="IPR056033">
    <property type="entry name" value="DUF7614"/>
</dbReference>
<accession>A0A1B8GCK3</accession>
<evidence type="ECO:0000313" key="7">
    <source>
        <dbReference type="Proteomes" id="UP000091956"/>
    </source>
</evidence>
<evidence type="ECO:0000256" key="1">
    <source>
        <dbReference type="SAM" id="MobiDB-lite"/>
    </source>
</evidence>
<dbReference type="RefSeq" id="XP_018127301.2">
    <property type="nucleotide sequence ID" value="XM_018277727.2"/>
</dbReference>
<evidence type="ECO:0000259" key="4">
    <source>
        <dbReference type="Pfam" id="PF24588"/>
    </source>
</evidence>
<feature type="domain" description="DUF7614" evidence="5">
    <location>
        <begin position="664"/>
        <end position="797"/>
    </location>
</feature>
<evidence type="ECO:0000259" key="2">
    <source>
        <dbReference type="Pfam" id="PF24586"/>
    </source>
</evidence>
<evidence type="ECO:0000259" key="3">
    <source>
        <dbReference type="Pfam" id="PF24587"/>
    </source>
</evidence>
<name>A0A1B8GCK3_9PEZI</name>
<protein>
    <submittedName>
        <fullName evidence="6">Uncharacterized protein</fullName>
    </submittedName>
</protein>
<evidence type="ECO:0000313" key="6">
    <source>
        <dbReference type="EMBL" id="OBT93568.2"/>
    </source>
</evidence>
<organism evidence="6 7">
    <name type="scientific">Pseudogymnoascus verrucosus</name>
    <dbReference type="NCBI Taxonomy" id="342668"/>
    <lineage>
        <taxon>Eukaryota</taxon>
        <taxon>Fungi</taxon>
        <taxon>Dikarya</taxon>
        <taxon>Ascomycota</taxon>
        <taxon>Pezizomycotina</taxon>
        <taxon>Leotiomycetes</taxon>
        <taxon>Thelebolales</taxon>
        <taxon>Thelebolaceae</taxon>
        <taxon>Pseudogymnoascus</taxon>
    </lineage>
</organism>
<evidence type="ECO:0000259" key="5">
    <source>
        <dbReference type="Pfam" id="PF24589"/>
    </source>
</evidence>
<feature type="domain" description="DUF7611" evidence="2">
    <location>
        <begin position="228"/>
        <end position="377"/>
    </location>
</feature>
<dbReference type="STRING" id="342668.A0A1B8GCK3"/>
<dbReference type="Pfam" id="PF24589">
    <property type="entry name" value="DUF7614"/>
    <property type="match status" value="1"/>
</dbReference>
<feature type="domain" description="DUF7613" evidence="4">
    <location>
        <begin position="561"/>
        <end position="658"/>
    </location>
</feature>
<dbReference type="InterPro" id="IPR056031">
    <property type="entry name" value="DUF7612"/>
</dbReference>
<keyword evidence="7" id="KW-1185">Reference proteome</keyword>
<feature type="compositionally biased region" description="Polar residues" evidence="1">
    <location>
        <begin position="73"/>
        <end position="88"/>
    </location>
</feature>
<dbReference type="InterPro" id="IPR056030">
    <property type="entry name" value="DUF7611"/>
</dbReference>
<dbReference type="Proteomes" id="UP000091956">
    <property type="component" value="Unassembled WGS sequence"/>
</dbReference>
<dbReference type="AlphaFoldDB" id="A0A1B8GCK3"/>
<reference evidence="7" key="2">
    <citation type="journal article" date="2018" name="Nat. Commun.">
        <title>Extreme sensitivity to ultraviolet light in the fungal pathogen causing white-nose syndrome of bats.</title>
        <authorList>
            <person name="Palmer J.M."/>
            <person name="Drees K.P."/>
            <person name="Foster J.T."/>
            <person name="Lindner D.L."/>
        </authorList>
    </citation>
    <scope>NUCLEOTIDE SEQUENCE [LARGE SCALE GENOMIC DNA]</scope>
    <source>
        <strain evidence="7">UAMH 10579</strain>
    </source>
</reference>
<dbReference type="EMBL" id="KV460252">
    <property type="protein sequence ID" value="OBT93568.2"/>
    <property type="molecule type" value="Genomic_DNA"/>
</dbReference>
<dbReference type="InterPro" id="IPR056032">
    <property type="entry name" value="DUF7613"/>
</dbReference>
<proteinExistence type="predicted"/>
<sequence length="806" mass="91062">MANSVQTRDPMEPNKRSSTWFGSPIGLRPDQTTSLALLLESPSLSYNLKVTAASRHPQQNLEQEYDHSETRTDSPLPTESNTDSSNGATGVDGEDVLEELSRRAANLFKLFRLAAERERCMDQPIEQWLRVATWWLLKTRTYLSIVTYNKLPLSDRVCQDCQRYLAKTLWVIEKALSLSRETLDTEFGVIKDGLRKLANTMKQQNLLTPMESIALVAQDFDYSIMVQYPSFTPDIWDALSRSNRGTSVLQGQHLTSSHQLPTSDLLPLSDTSETFVYATMFVEVMLFERSREAPSFKFPCLLSVRRQKTEKTPEILIASQNALLSLLIPLDSDINWHMQPHALEIKVRMGVTARVQLSSWDFYGLRRVFNYTSHLHLRLQPWAGEELIFEATAKSVQYTAPKSSESQRFPALPTPNCVVRVFENVTTEMSASGTCNTQRGFRLAVMTDPATRDLRYVCHNMGFGNLIRYALIGKDDNQGLQLSFGDAGQESSMTLYFTSNQERLDLLRSITGQPDTNEVALTDVALRSVITSDGVPTPSSTYESPISSLGLQRIRVFPNSIIIEGSHGVLTDRIDVRSTTLRMRLLHNLPQSPDQLHMLLVYRQEQSDLTMGVSQASIPISTQQSLAEALRLASKPETVRAYQFEHLHELHRFQAALTGSTVGYDGYAASFSIARRRMLVPVYTQWKASIVRLQIVCSANGKVVKLAAFFKDFRHASAMIFEVKPTDVFESFTSRQGRFGVRLVDAKFAMPRKTALADDGNEGFLDFRTLEYPGEHDDIMISFDVKEERDKFAEFLPALVNRLHKV</sequence>
<feature type="region of interest" description="Disordered" evidence="1">
    <location>
        <begin position="1"/>
        <end position="25"/>
    </location>
</feature>
<reference evidence="6 7" key="1">
    <citation type="submission" date="2016-03" db="EMBL/GenBank/DDBJ databases">
        <title>Comparative genomics of Pseudogymnoascus destructans, the fungus causing white-nose syndrome of bats.</title>
        <authorList>
            <person name="Palmer J.M."/>
            <person name="Drees K.P."/>
            <person name="Foster J.T."/>
            <person name="Lindner D.L."/>
        </authorList>
    </citation>
    <scope>NUCLEOTIDE SEQUENCE [LARGE SCALE GENOMIC DNA]</scope>
    <source>
        <strain evidence="6 7">UAMH 10579</strain>
    </source>
</reference>
<feature type="region of interest" description="Disordered" evidence="1">
    <location>
        <begin position="55"/>
        <end position="92"/>
    </location>
</feature>
<gene>
    <name evidence="6" type="ORF">VE01_08301</name>
</gene>
<dbReference type="Pfam" id="PF24587">
    <property type="entry name" value="DUF7612"/>
    <property type="match status" value="1"/>
</dbReference>
<feature type="domain" description="DUF7612" evidence="3">
    <location>
        <begin position="382"/>
        <end position="512"/>
    </location>
</feature>
<dbReference type="Pfam" id="PF24586">
    <property type="entry name" value="DUF7611"/>
    <property type="match status" value="1"/>
</dbReference>
<dbReference type="Pfam" id="PF24588">
    <property type="entry name" value="DUF7613"/>
    <property type="match status" value="1"/>
</dbReference>